<keyword evidence="2 5" id="KW-0812">Transmembrane</keyword>
<evidence type="ECO:0000256" key="2">
    <source>
        <dbReference type="ARBA" id="ARBA00022692"/>
    </source>
</evidence>
<dbReference type="Gene3D" id="1.20.1420.30">
    <property type="entry name" value="NCX, central ion-binding region"/>
    <property type="match status" value="1"/>
</dbReference>
<evidence type="ECO:0000256" key="1">
    <source>
        <dbReference type="ARBA" id="ARBA00004141"/>
    </source>
</evidence>
<protein>
    <recommendedName>
        <fullName evidence="6">Sodium/calcium exchanger membrane region domain-containing protein</fullName>
    </recommendedName>
</protein>
<evidence type="ECO:0000313" key="8">
    <source>
        <dbReference type="Proteomes" id="UP001597040"/>
    </source>
</evidence>
<evidence type="ECO:0000256" key="4">
    <source>
        <dbReference type="ARBA" id="ARBA00023136"/>
    </source>
</evidence>
<evidence type="ECO:0000256" key="5">
    <source>
        <dbReference type="SAM" id="Phobius"/>
    </source>
</evidence>
<sequence length="83" mass="8709">MFILSAVISALSTIQLSTYADTISKETKMGGLLTGTIIPVATSLPELTVTISTSMIHNAGIAVGNGLGSILFNFFVLFVLDIF</sequence>
<gene>
    <name evidence="7" type="ORF">ACFQ3N_17995</name>
</gene>
<comment type="caution">
    <text evidence="7">The sequence shown here is derived from an EMBL/GenBank/DDBJ whole genome shotgun (WGS) entry which is preliminary data.</text>
</comment>
<keyword evidence="4 5" id="KW-0472">Membrane</keyword>
<dbReference type="RefSeq" id="WP_390364208.1">
    <property type="nucleotide sequence ID" value="NZ_JBHTKJ010000065.1"/>
</dbReference>
<organism evidence="7 8">
    <name type="scientific">Virgibacillus byunsanensis</name>
    <dbReference type="NCBI Taxonomy" id="570945"/>
    <lineage>
        <taxon>Bacteria</taxon>
        <taxon>Bacillati</taxon>
        <taxon>Bacillota</taxon>
        <taxon>Bacilli</taxon>
        <taxon>Bacillales</taxon>
        <taxon>Bacillaceae</taxon>
        <taxon>Virgibacillus</taxon>
    </lineage>
</organism>
<accession>A0ABW3LTB6</accession>
<dbReference type="InterPro" id="IPR044880">
    <property type="entry name" value="NCX_ion-bd_dom_sf"/>
</dbReference>
<dbReference type="Pfam" id="PF01699">
    <property type="entry name" value="Na_Ca_ex"/>
    <property type="match status" value="1"/>
</dbReference>
<comment type="subcellular location">
    <subcellularLocation>
        <location evidence="1">Membrane</location>
        <topology evidence="1">Multi-pass membrane protein</topology>
    </subcellularLocation>
</comment>
<evidence type="ECO:0000259" key="6">
    <source>
        <dbReference type="Pfam" id="PF01699"/>
    </source>
</evidence>
<keyword evidence="8" id="KW-1185">Reference proteome</keyword>
<dbReference type="EMBL" id="JBHTKJ010000065">
    <property type="protein sequence ID" value="MFD1040269.1"/>
    <property type="molecule type" value="Genomic_DNA"/>
</dbReference>
<reference evidence="8" key="1">
    <citation type="journal article" date="2019" name="Int. J. Syst. Evol. Microbiol.">
        <title>The Global Catalogue of Microorganisms (GCM) 10K type strain sequencing project: providing services to taxonomists for standard genome sequencing and annotation.</title>
        <authorList>
            <consortium name="The Broad Institute Genomics Platform"/>
            <consortium name="The Broad Institute Genome Sequencing Center for Infectious Disease"/>
            <person name="Wu L."/>
            <person name="Ma J."/>
        </authorList>
    </citation>
    <scope>NUCLEOTIDE SEQUENCE [LARGE SCALE GENOMIC DNA]</scope>
    <source>
        <strain evidence="8">CCUG 56754</strain>
    </source>
</reference>
<feature type="transmembrane region" description="Helical" evidence="5">
    <location>
        <begin position="59"/>
        <end position="80"/>
    </location>
</feature>
<proteinExistence type="predicted"/>
<keyword evidence="3 5" id="KW-1133">Transmembrane helix</keyword>
<name>A0ABW3LTB6_9BACI</name>
<feature type="domain" description="Sodium/calcium exchanger membrane region" evidence="6">
    <location>
        <begin position="1"/>
        <end position="78"/>
    </location>
</feature>
<evidence type="ECO:0000256" key="3">
    <source>
        <dbReference type="ARBA" id="ARBA00022989"/>
    </source>
</evidence>
<evidence type="ECO:0000313" key="7">
    <source>
        <dbReference type="EMBL" id="MFD1040269.1"/>
    </source>
</evidence>
<dbReference type="InterPro" id="IPR004837">
    <property type="entry name" value="NaCa_Exmemb"/>
</dbReference>
<dbReference type="Proteomes" id="UP001597040">
    <property type="component" value="Unassembled WGS sequence"/>
</dbReference>